<keyword evidence="1" id="KW-1185">Reference proteome</keyword>
<sequence length="158" mass="18066">MSYSFVTESFRNISLTTLSVHFKRTQHAGILHLRENFLGGWHIPNLSKSTYWLSRSSSSVTDGPLEVQARQVEIIRLEVRLTAEPPHMPGCHHTVKAADHLHAWVHAEMGVGANGHVDARRRMAYRVTKIKVKRHMCKQADCDVSDITVRVIFHFIFL</sequence>
<gene>
    <name evidence="2" type="primary">LOC111089018</name>
</gene>
<dbReference type="RefSeq" id="XP_022256319.1">
    <property type="nucleotide sequence ID" value="XM_022400611.1"/>
</dbReference>
<dbReference type="GeneID" id="111089018"/>
<reference evidence="2" key="1">
    <citation type="submission" date="2025-08" db="UniProtKB">
        <authorList>
            <consortium name="RefSeq"/>
        </authorList>
    </citation>
    <scope>IDENTIFICATION</scope>
    <source>
        <tissue evidence="2">Muscle</tissue>
    </source>
</reference>
<accession>A0ABM1TKB3</accession>
<proteinExistence type="predicted"/>
<evidence type="ECO:0000313" key="2">
    <source>
        <dbReference type="RefSeq" id="XP_022256319.1"/>
    </source>
</evidence>
<organism evidence="1 2">
    <name type="scientific">Limulus polyphemus</name>
    <name type="common">Atlantic horseshoe crab</name>
    <dbReference type="NCBI Taxonomy" id="6850"/>
    <lineage>
        <taxon>Eukaryota</taxon>
        <taxon>Metazoa</taxon>
        <taxon>Ecdysozoa</taxon>
        <taxon>Arthropoda</taxon>
        <taxon>Chelicerata</taxon>
        <taxon>Merostomata</taxon>
        <taxon>Xiphosura</taxon>
        <taxon>Limulidae</taxon>
        <taxon>Limulus</taxon>
    </lineage>
</organism>
<protein>
    <submittedName>
        <fullName evidence="2">Uncharacterized protein LOC111089018</fullName>
    </submittedName>
</protein>
<name>A0ABM1TKB3_LIMPO</name>
<dbReference type="Proteomes" id="UP000694941">
    <property type="component" value="Unplaced"/>
</dbReference>
<evidence type="ECO:0000313" key="1">
    <source>
        <dbReference type="Proteomes" id="UP000694941"/>
    </source>
</evidence>